<dbReference type="AlphaFoldDB" id="A0ABD1XEK8"/>
<accession>A0ABD1XEK8</accession>
<comment type="caution">
    <text evidence="1">The sequence shown here is derived from an EMBL/GenBank/DDBJ whole genome shotgun (WGS) entry which is preliminary data.</text>
</comment>
<sequence length="95" mass="10960">MVHLGFQGCWIPDDVRGKRPPKFPLLRRIEFFGMGLAEKVYQKGDDCKELYGTATDKTADCCKNQRHKEQHHDGNHLHFSMMGMKLKMTGVPRRG</sequence>
<organism evidence="1 2">
    <name type="scientific">Riccia fluitans</name>
    <dbReference type="NCBI Taxonomy" id="41844"/>
    <lineage>
        <taxon>Eukaryota</taxon>
        <taxon>Viridiplantae</taxon>
        <taxon>Streptophyta</taxon>
        <taxon>Embryophyta</taxon>
        <taxon>Marchantiophyta</taxon>
        <taxon>Marchantiopsida</taxon>
        <taxon>Marchantiidae</taxon>
        <taxon>Marchantiales</taxon>
        <taxon>Ricciaceae</taxon>
        <taxon>Riccia</taxon>
    </lineage>
</organism>
<evidence type="ECO:0000313" key="1">
    <source>
        <dbReference type="EMBL" id="KAL2603254.1"/>
    </source>
</evidence>
<reference evidence="1 2" key="1">
    <citation type="submission" date="2024-09" db="EMBL/GenBank/DDBJ databases">
        <title>Chromosome-scale assembly of Riccia fluitans.</title>
        <authorList>
            <person name="Paukszto L."/>
            <person name="Sawicki J."/>
            <person name="Karawczyk K."/>
            <person name="Piernik-Szablinska J."/>
            <person name="Szczecinska M."/>
            <person name="Mazdziarz M."/>
        </authorList>
    </citation>
    <scope>NUCLEOTIDE SEQUENCE [LARGE SCALE GENOMIC DNA]</scope>
    <source>
        <strain evidence="1">Rf_01</strain>
        <tissue evidence="1">Aerial parts of the thallus</tissue>
    </source>
</reference>
<dbReference type="EMBL" id="JBHFFA010000016">
    <property type="protein sequence ID" value="KAL2603254.1"/>
    <property type="molecule type" value="Genomic_DNA"/>
</dbReference>
<evidence type="ECO:0000313" key="2">
    <source>
        <dbReference type="Proteomes" id="UP001605036"/>
    </source>
</evidence>
<protein>
    <submittedName>
        <fullName evidence="1">Uncharacterized protein</fullName>
    </submittedName>
</protein>
<dbReference type="Proteomes" id="UP001605036">
    <property type="component" value="Unassembled WGS sequence"/>
</dbReference>
<name>A0ABD1XEK8_9MARC</name>
<keyword evidence="2" id="KW-1185">Reference proteome</keyword>
<gene>
    <name evidence="1" type="ORF">R1flu_017175</name>
</gene>
<proteinExistence type="predicted"/>